<keyword evidence="5 7" id="KW-1133">Transmembrane helix</keyword>
<dbReference type="PANTHER" id="PTHR43663:SF1">
    <property type="entry name" value="CHROMATE TRANSPORTER"/>
    <property type="match status" value="1"/>
</dbReference>
<dbReference type="Pfam" id="PF02417">
    <property type="entry name" value="Chromate_transp"/>
    <property type="match status" value="1"/>
</dbReference>
<comment type="similarity">
    <text evidence="2">Belongs to the chromate ion transporter (CHR) (TC 2.A.51) family.</text>
</comment>
<dbReference type="InterPro" id="IPR003370">
    <property type="entry name" value="Chromate_transpt"/>
</dbReference>
<evidence type="ECO:0000256" key="6">
    <source>
        <dbReference type="ARBA" id="ARBA00023136"/>
    </source>
</evidence>
<comment type="caution">
    <text evidence="8">The sequence shown here is derived from an EMBL/GenBank/DDBJ whole genome shotgun (WGS) entry which is preliminary data.</text>
</comment>
<feature type="transmembrane region" description="Helical" evidence="7">
    <location>
        <begin position="147"/>
        <end position="180"/>
    </location>
</feature>
<comment type="subcellular location">
    <subcellularLocation>
        <location evidence="1">Cell membrane</location>
        <topology evidence="1">Multi-pass membrane protein</topology>
    </subcellularLocation>
</comment>
<evidence type="ECO:0000313" key="8">
    <source>
        <dbReference type="EMBL" id="NHN86704.1"/>
    </source>
</evidence>
<dbReference type="InterPro" id="IPR052518">
    <property type="entry name" value="CHR_Transporter"/>
</dbReference>
<keyword evidence="6 7" id="KW-0472">Membrane</keyword>
<keyword evidence="4 7" id="KW-0812">Transmembrane</keyword>
<feature type="transmembrane region" description="Helical" evidence="7">
    <location>
        <begin position="115"/>
        <end position="135"/>
    </location>
</feature>
<evidence type="ECO:0000256" key="2">
    <source>
        <dbReference type="ARBA" id="ARBA00005262"/>
    </source>
</evidence>
<organism evidence="8 9">
    <name type="scientific">Acetobacter musti</name>
    <dbReference type="NCBI Taxonomy" id="864732"/>
    <lineage>
        <taxon>Bacteria</taxon>
        <taxon>Pseudomonadati</taxon>
        <taxon>Pseudomonadota</taxon>
        <taxon>Alphaproteobacteria</taxon>
        <taxon>Acetobacterales</taxon>
        <taxon>Acetobacteraceae</taxon>
        <taxon>Acetobacter</taxon>
    </lineage>
</organism>
<gene>
    <name evidence="8" type="ORF">GOB93_19045</name>
</gene>
<protein>
    <submittedName>
        <fullName evidence="8">Chromate transporter</fullName>
    </submittedName>
</protein>
<dbReference type="EMBL" id="WOTB01000046">
    <property type="protein sequence ID" value="NHN86704.1"/>
    <property type="molecule type" value="Genomic_DNA"/>
</dbReference>
<evidence type="ECO:0000256" key="1">
    <source>
        <dbReference type="ARBA" id="ARBA00004651"/>
    </source>
</evidence>
<evidence type="ECO:0000256" key="7">
    <source>
        <dbReference type="SAM" id="Phobius"/>
    </source>
</evidence>
<sequence length="190" mass="20156">MRRSRPASAPTLLTLFAAFAHVSLTSFGGGMSGWMLREFVTHRRWLDEEEFLNALSISQALPGVNVANIAIWVGYRLMGFPGAVIGLLGIVAPGAVAVILIAGGFSMIAPYKLTPIVLMGAAAASIALSLTIGITAVRRVQRKVVPLFLMTATFVAVGILRWSTLWVMAILGAVSITVAYRDTGKDTPNG</sequence>
<evidence type="ECO:0000256" key="4">
    <source>
        <dbReference type="ARBA" id="ARBA00022692"/>
    </source>
</evidence>
<dbReference type="RefSeq" id="WP_173585031.1">
    <property type="nucleotide sequence ID" value="NZ_WOTB01000046.1"/>
</dbReference>
<name>A0ABX0JV60_9PROT</name>
<evidence type="ECO:0000313" key="9">
    <source>
        <dbReference type="Proteomes" id="UP000635278"/>
    </source>
</evidence>
<keyword evidence="9" id="KW-1185">Reference proteome</keyword>
<evidence type="ECO:0000256" key="5">
    <source>
        <dbReference type="ARBA" id="ARBA00022989"/>
    </source>
</evidence>
<dbReference type="PANTHER" id="PTHR43663">
    <property type="entry name" value="CHROMATE TRANSPORT PROTEIN-RELATED"/>
    <property type="match status" value="1"/>
</dbReference>
<feature type="transmembrane region" description="Helical" evidence="7">
    <location>
        <begin position="87"/>
        <end position="109"/>
    </location>
</feature>
<evidence type="ECO:0000256" key="3">
    <source>
        <dbReference type="ARBA" id="ARBA00022475"/>
    </source>
</evidence>
<reference evidence="8 9" key="1">
    <citation type="journal article" date="2020" name="Int. J. Syst. Evol. Microbiol.">
        <title>Novel acetic acid bacteria from cider fermentations: Acetobacter conturbans sp. nov. and Acetobacter fallax sp. nov.</title>
        <authorList>
            <person name="Sombolestani A.S."/>
            <person name="Cleenwerck I."/>
            <person name="Cnockaert M."/>
            <person name="Borremans W."/>
            <person name="Wieme A.D."/>
            <person name="De Vuyst L."/>
            <person name="Vandamme P."/>
        </authorList>
    </citation>
    <scope>NUCLEOTIDE SEQUENCE [LARGE SCALE GENOMIC DNA]</scope>
    <source>
        <strain evidence="8 9">LMG 30640</strain>
    </source>
</reference>
<feature type="transmembrane region" description="Helical" evidence="7">
    <location>
        <begin position="52"/>
        <end position="75"/>
    </location>
</feature>
<dbReference type="Proteomes" id="UP000635278">
    <property type="component" value="Unassembled WGS sequence"/>
</dbReference>
<keyword evidence="3" id="KW-1003">Cell membrane</keyword>
<proteinExistence type="inferred from homology"/>
<accession>A0ABX0JV60</accession>